<keyword evidence="2" id="KW-1185">Reference proteome</keyword>
<organism evidence="1 2">
    <name type="scientific">Diphasiastrum complanatum</name>
    <name type="common">Issler's clubmoss</name>
    <name type="synonym">Lycopodium complanatum</name>
    <dbReference type="NCBI Taxonomy" id="34168"/>
    <lineage>
        <taxon>Eukaryota</taxon>
        <taxon>Viridiplantae</taxon>
        <taxon>Streptophyta</taxon>
        <taxon>Embryophyta</taxon>
        <taxon>Tracheophyta</taxon>
        <taxon>Lycopodiopsida</taxon>
        <taxon>Lycopodiales</taxon>
        <taxon>Lycopodiaceae</taxon>
        <taxon>Lycopodioideae</taxon>
        <taxon>Diphasiastrum</taxon>
    </lineage>
</organism>
<protein>
    <submittedName>
        <fullName evidence="1">Uncharacterized protein</fullName>
    </submittedName>
</protein>
<dbReference type="EMBL" id="CM055103">
    <property type="protein sequence ID" value="KAJ7535620.1"/>
    <property type="molecule type" value="Genomic_DNA"/>
</dbReference>
<dbReference type="Proteomes" id="UP001162992">
    <property type="component" value="Chromosome 12"/>
</dbReference>
<evidence type="ECO:0000313" key="2">
    <source>
        <dbReference type="Proteomes" id="UP001162992"/>
    </source>
</evidence>
<proteinExistence type="predicted"/>
<gene>
    <name evidence="1" type="ORF">O6H91_12G040900</name>
</gene>
<comment type="caution">
    <text evidence="1">The sequence shown here is derived from an EMBL/GenBank/DDBJ whole genome shotgun (WGS) entry which is preliminary data.</text>
</comment>
<sequence>MDVMKDQCSSFSSLGAYGRAVRDIPQRLQTRMWAVWTPNEELDRIKERSGGEMQRKLGWCDVMALGVGGMVGAGILVTTGSAARLYAGPSVIVAYVVAGFSALLSAFCYTEFAVDMPIAGGAFSYLQITFGEFAAFLTGANLMMEYVISNAAVARSFTCYLAAAFGVVSADEWRFKANGVSEGSSVQLDFLALAILIILTIFLCYSTKDSSIFNMVVTLVHLAFIVFIIIAGFAKGNISNLSQPGLPADPGGFFPYGAKGVFNGAAIVYFSYIGYDAVTTLAEEVKDPERNLPVGVLGSVIIVTILYCLMAAAICMLVPYDMIDPEAPFPTAFRYVAGWTWASNVVGMGASLGIMSSLLVAMLGQARYLCVIGRAHVIPQWFAVVDPSTGTPINATIFLGICTAAIAFVTEFEVLLNLISIGTLFVFYMVANALLYRSHVLIGSTNPWPSLLLILVLSALAFGFATFWQMNPTQWWGLLFCGSSAVGLIILFRMKVPIVHKPDQWKASILPWVAATSIFFNVFLLASLDRESYERFGIWSAVVVCFYLLFSVHTTHDAETTTEDDEFTKMEADLKSSTQKSFPSQDLFHITTSDIKQKLYS</sequence>
<accession>A0ACC2C0T4</accession>
<evidence type="ECO:0000313" key="1">
    <source>
        <dbReference type="EMBL" id="KAJ7535620.1"/>
    </source>
</evidence>
<reference evidence="2" key="1">
    <citation type="journal article" date="2024" name="Proc. Natl. Acad. Sci. U.S.A.">
        <title>Extraordinary preservation of gene collinearity over three hundred million years revealed in homosporous lycophytes.</title>
        <authorList>
            <person name="Li C."/>
            <person name="Wickell D."/>
            <person name="Kuo L.Y."/>
            <person name="Chen X."/>
            <person name="Nie B."/>
            <person name="Liao X."/>
            <person name="Peng D."/>
            <person name="Ji J."/>
            <person name="Jenkins J."/>
            <person name="Williams M."/>
            <person name="Shu S."/>
            <person name="Plott C."/>
            <person name="Barry K."/>
            <person name="Rajasekar S."/>
            <person name="Grimwood J."/>
            <person name="Han X."/>
            <person name="Sun S."/>
            <person name="Hou Z."/>
            <person name="He W."/>
            <person name="Dai G."/>
            <person name="Sun C."/>
            <person name="Schmutz J."/>
            <person name="Leebens-Mack J.H."/>
            <person name="Li F.W."/>
            <person name="Wang L."/>
        </authorList>
    </citation>
    <scope>NUCLEOTIDE SEQUENCE [LARGE SCALE GENOMIC DNA]</scope>
    <source>
        <strain evidence="2">cv. PW_Plant_1</strain>
    </source>
</reference>
<name>A0ACC2C0T4_DIPCM</name>